<dbReference type="HOGENOM" id="CLU_095179_0_0_1"/>
<comment type="catalytic activity">
    <reaction evidence="6">
        <text>ATP + H2O = ADP + phosphate + H(+)</text>
        <dbReference type="Rhea" id="RHEA:13065"/>
        <dbReference type="ChEBI" id="CHEBI:15377"/>
        <dbReference type="ChEBI" id="CHEBI:15378"/>
        <dbReference type="ChEBI" id="CHEBI:30616"/>
        <dbReference type="ChEBI" id="CHEBI:43474"/>
        <dbReference type="ChEBI" id="CHEBI:456216"/>
        <dbReference type="EC" id="3.6.4.6"/>
    </reaction>
</comment>
<evidence type="ECO:0000256" key="4">
    <source>
        <dbReference type="ARBA" id="ARBA00022840"/>
    </source>
</evidence>
<keyword evidence="9" id="KW-1185">Reference proteome</keyword>
<keyword evidence="4 6" id="KW-0067">ATP-binding</keyword>
<dbReference type="STRING" id="7719.ENSCINP00000014224"/>
<reference evidence="8" key="3">
    <citation type="submission" date="2025-08" db="UniProtKB">
        <authorList>
            <consortium name="Ensembl"/>
        </authorList>
    </citation>
    <scope>IDENTIFICATION</scope>
</reference>
<dbReference type="InParanoid" id="F6WAC8"/>
<keyword evidence="6" id="KW-0963">Cytoplasm</keyword>
<reference evidence="9" key="1">
    <citation type="journal article" date="2002" name="Science">
        <title>The draft genome of Ciona intestinalis: insights into chordate and vertebrate origins.</title>
        <authorList>
            <person name="Dehal P."/>
            <person name="Satou Y."/>
            <person name="Campbell R.K."/>
            <person name="Chapman J."/>
            <person name="Degnan B."/>
            <person name="De Tomaso A."/>
            <person name="Davidson B."/>
            <person name="Di Gregorio A."/>
            <person name="Gelpke M."/>
            <person name="Goodstein D.M."/>
            <person name="Harafuji N."/>
            <person name="Hastings K.E."/>
            <person name="Ho I."/>
            <person name="Hotta K."/>
            <person name="Huang W."/>
            <person name="Kawashima T."/>
            <person name="Lemaire P."/>
            <person name="Martinez D."/>
            <person name="Meinertzhagen I.A."/>
            <person name="Necula S."/>
            <person name="Nonaka M."/>
            <person name="Putnam N."/>
            <person name="Rash S."/>
            <person name="Saiga H."/>
            <person name="Satake M."/>
            <person name="Terry A."/>
            <person name="Yamada L."/>
            <person name="Wang H.G."/>
            <person name="Awazu S."/>
            <person name="Azumi K."/>
            <person name="Boore J."/>
            <person name="Branno M."/>
            <person name="Chin-Bow S."/>
            <person name="DeSantis R."/>
            <person name="Doyle S."/>
            <person name="Francino P."/>
            <person name="Keys D.N."/>
            <person name="Haga S."/>
            <person name="Hayashi H."/>
            <person name="Hino K."/>
            <person name="Imai K.S."/>
            <person name="Inaba K."/>
            <person name="Kano S."/>
            <person name="Kobayashi K."/>
            <person name="Kobayashi M."/>
            <person name="Lee B.I."/>
            <person name="Makabe K.W."/>
            <person name="Manohar C."/>
            <person name="Matassi G."/>
            <person name="Medina M."/>
            <person name="Mochizuki Y."/>
            <person name="Mount S."/>
            <person name="Morishita T."/>
            <person name="Miura S."/>
            <person name="Nakayama A."/>
            <person name="Nishizaka S."/>
            <person name="Nomoto H."/>
            <person name="Ohta F."/>
            <person name="Oishi K."/>
            <person name="Rigoutsos I."/>
            <person name="Sano M."/>
            <person name="Sasaki A."/>
            <person name="Sasakura Y."/>
            <person name="Shoguchi E."/>
            <person name="Shin-i T."/>
            <person name="Spagnuolo A."/>
            <person name="Stainier D."/>
            <person name="Suzuki M.M."/>
            <person name="Tassy O."/>
            <person name="Takatori N."/>
            <person name="Tokuoka M."/>
            <person name="Yagi K."/>
            <person name="Yoshizaki F."/>
            <person name="Wada S."/>
            <person name="Zhang C."/>
            <person name="Hyatt P.D."/>
            <person name="Larimer F."/>
            <person name="Detter C."/>
            <person name="Doggett N."/>
            <person name="Glavina T."/>
            <person name="Hawkins T."/>
            <person name="Richardson P."/>
            <person name="Lucas S."/>
            <person name="Kohara Y."/>
            <person name="Levine M."/>
            <person name="Satoh N."/>
            <person name="Rokhsar D.S."/>
        </authorList>
    </citation>
    <scope>NUCLEOTIDE SEQUENCE [LARGE SCALE GENOMIC DNA]</scope>
</reference>
<name>F6WAC8_CIOIN</name>
<keyword evidence="6" id="KW-0460">Magnesium</keyword>
<keyword evidence="3 6" id="KW-0547">Nucleotide-binding</keyword>
<dbReference type="InterPro" id="IPR039812">
    <property type="entry name" value="Vesicle-fus_ATPase"/>
</dbReference>
<dbReference type="EC" id="3.6.4.6" evidence="6"/>
<keyword evidence="6" id="KW-0813">Transport</keyword>
<comment type="subunit">
    <text evidence="5">Homohexamer. Interacts with GABARAP and GABARAPL2. Interacts with GRIA2. Interacts with PLK2, leading to disrupt the interaction with GRIA2. Interacts with MUSK; may regulate MUSK endocytosis and activity. Interacts with CDK16.</text>
</comment>
<dbReference type="GO" id="GO:0005737">
    <property type="term" value="C:cytoplasm"/>
    <property type="evidence" value="ECO:0007669"/>
    <property type="project" value="UniProtKB-SubCell"/>
</dbReference>
<feature type="domain" description="CDC48 N-terminal subdomain" evidence="7">
    <location>
        <begin position="13"/>
        <end position="94"/>
    </location>
</feature>
<dbReference type="GO" id="GO:0046872">
    <property type="term" value="F:metal ion binding"/>
    <property type="evidence" value="ECO:0007669"/>
    <property type="project" value="UniProtKB-UniRule"/>
</dbReference>
<proteinExistence type="inferred from homology"/>
<comment type="similarity">
    <text evidence="1 6">Belongs to the AAA ATPase family.</text>
</comment>
<dbReference type="SUPFAM" id="SSF54585">
    <property type="entry name" value="Cdc48 domain 2-like"/>
    <property type="match status" value="1"/>
</dbReference>
<dbReference type="Proteomes" id="UP000008144">
    <property type="component" value="Chromosome 9"/>
</dbReference>
<comment type="subcellular location">
    <subcellularLocation>
        <location evidence="6">Cytoplasm</location>
    </subcellularLocation>
</comment>
<dbReference type="EMBL" id="EAAA01002950">
    <property type="status" value="NOT_ANNOTATED_CDS"/>
    <property type="molecule type" value="Genomic_DNA"/>
</dbReference>
<dbReference type="GO" id="GO:0015031">
    <property type="term" value="P:protein transport"/>
    <property type="evidence" value="ECO:0007669"/>
    <property type="project" value="UniProtKB-KW"/>
</dbReference>
<evidence type="ECO:0000256" key="6">
    <source>
        <dbReference type="RuleBase" id="RU367045"/>
    </source>
</evidence>
<accession>F6WAC8</accession>
<sequence>MNMKAFGSHGASEFSVAKCPSNTLSMTNSIIANYSDFKNESHVIVENGRNQKFLFTVKTDDGIQQGSLGFSGIQRKWAYLGIGQKIRVQACKMSDAIAQEVVFEIDFFRRQQAKTKINFNTDEMVDIYSRHFREFNHSFMEDQEFLVTMNDIHLILTVKEIKTKSAMQVNGRLTGLFSLGETNVMFSSAPESSILLGGKHRIRKQNAGIINPDFDFQRLGIG</sequence>
<dbReference type="Gene3D" id="3.10.330.10">
    <property type="match status" value="1"/>
</dbReference>
<dbReference type="SUPFAM" id="SSF50692">
    <property type="entry name" value="ADC-like"/>
    <property type="match status" value="1"/>
</dbReference>
<comment type="cofactor">
    <cofactor evidence="6">
        <name>Mg(2+)</name>
        <dbReference type="ChEBI" id="CHEBI:18420"/>
    </cofactor>
    <text evidence="6">Binds 1 Mg(2+) ion per subunit.</text>
</comment>
<dbReference type="GO" id="GO:0035494">
    <property type="term" value="P:SNARE complex disassembly"/>
    <property type="evidence" value="ECO:0007669"/>
    <property type="project" value="InterPro"/>
</dbReference>
<keyword evidence="6" id="KW-0931">ER-Golgi transport</keyword>
<keyword evidence="6" id="KW-0378">Hydrolase</keyword>
<dbReference type="InterPro" id="IPR003338">
    <property type="entry name" value="CDC4_N-term_subdom"/>
</dbReference>
<evidence type="ECO:0000313" key="8">
    <source>
        <dbReference type="Ensembl" id="ENSCINP00000014224.3"/>
    </source>
</evidence>
<dbReference type="PANTHER" id="PTHR23078">
    <property type="entry name" value="VESICULAR-FUSION PROTEIN NSF"/>
    <property type="match status" value="1"/>
</dbReference>
<comment type="function">
    <text evidence="6">Required for vesicle-mediated transport. Catalyzes the fusion of transport vesicles within the Golgi cisternae. Is also required for transport from the endoplasmic reticulum to the Golgi stack. Seems to function as a fusion protein required for the delivery of cargo proteins to all compartments of the Golgi stack independent of vesicle origin.</text>
</comment>
<dbReference type="InterPro" id="IPR009010">
    <property type="entry name" value="Asp_de-COase-like_dom_sf"/>
</dbReference>
<reference evidence="8" key="4">
    <citation type="submission" date="2025-09" db="UniProtKB">
        <authorList>
            <consortium name="Ensembl"/>
        </authorList>
    </citation>
    <scope>IDENTIFICATION</scope>
</reference>
<dbReference type="AlphaFoldDB" id="F6WAC8"/>
<dbReference type="PANTHER" id="PTHR23078:SF3">
    <property type="entry name" value="VESICLE-FUSING ATPASE"/>
    <property type="match status" value="1"/>
</dbReference>
<reference evidence="8" key="2">
    <citation type="journal article" date="2008" name="Genome Biol.">
        <title>Improved genome assembly and evidence-based global gene model set for the chordate Ciona intestinalis: new insight into intron and operon populations.</title>
        <authorList>
            <person name="Satou Y."/>
            <person name="Mineta K."/>
            <person name="Ogasawara M."/>
            <person name="Sasakura Y."/>
            <person name="Shoguchi E."/>
            <person name="Ueno K."/>
            <person name="Yamada L."/>
            <person name="Matsumoto J."/>
            <person name="Wasserscheid J."/>
            <person name="Dewar K."/>
            <person name="Wiley G.B."/>
            <person name="Macmil S.L."/>
            <person name="Roe B.A."/>
            <person name="Zeller R.W."/>
            <person name="Hastings K.E."/>
            <person name="Lemaire P."/>
            <person name="Lindquist E."/>
            <person name="Endo T."/>
            <person name="Hotta K."/>
            <person name="Inaba K."/>
        </authorList>
    </citation>
    <scope>NUCLEOTIDE SEQUENCE [LARGE SCALE GENOMIC DNA]</scope>
    <source>
        <strain evidence="8">wild type</strain>
    </source>
</reference>
<dbReference type="GeneTree" id="ENSGT00530000064085"/>
<dbReference type="Gene3D" id="2.40.40.20">
    <property type="match status" value="1"/>
</dbReference>
<evidence type="ECO:0000313" key="9">
    <source>
        <dbReference type="Proteomes" id="UP000008144"/>
    </source>
</evidence>
<dbReference type="GO" id="GO:0016887">
    <property type="term" value="F:ATP hydrolysis activity"/>
    <property type="evidence" value="ECO:0007669"/>
    <property type="project" value="InterPro"/>
</dbReference>
<dbReference type="InterPro" id="IPR029067">
    <property type="entry name" value="CDC48_domain_2-like_sf"/>
</dbReference>
<organism evidence="8 9">
    <name type="scientific">Ciona intestinalis</name>
    <name type="common">Transparent sea squirt</name>
    <name type="synonym">Ascidia intestinalis</name>
    <dbReference type="NCBI Taxonomy" id="7719"/>
    <lineage>
        <taxon>Eukaryota</taxon>
        <taxon>Metazoa</taxon>
        <taxon>Chordata</taxon>
        <taxon>Tunicata</taxon>
        <taxon>Ascidiacea</taxon>
        <taxon>Phlebobranchia</taxon>
        <taxon>Cionidae</taxon>
        <taxon>Ciona</taxon>
    </lineage>
</organism>
<dbReference type="Ensembl" id="ENSCINT00000014224.3">
    <property type="protein sequence ID" value="ENSCINP00000014224.3"/>
    <property type="gene ID" value="ENSCING00000017493.2"/>
</dbReference>
<keyword evidence="6" id="KW-0479">Metal-binding</keyword>
<evidence type="ECO:0000256" key="5">
    <source>
        <dbReference type="ARBA" id="ARBA00046527"/>
    </source>
</evidence>
<evidence type="ECO:0000256" key="1">
    <source>
        <dbReference type="ARBA" id="ARBA00006914"/>
    </source>
</evidence>
<protein>
    <recommendedName>
        <fullName evidence="2 6">Vesicle-fusing ATPase</fullName>
        <ecNumber evidence="6">3.6.4.6</ecNumber>
    </recommendedName>
</protein>
<evidence type="ECO:0000256" key="2">
    <source>
        <dbReference type="ARBA" id="ARBA00019912"/>
    </source>
</evidence>
<dbReference type="SMART" id="SM01073">
    <property type="entry name" value="CDC48_N"/>
    <property type="match status" value="1"/>
</dbReference>
<keyword evidence="6" id="KW-0653">Protein transport</keyword>
<evidence type="ECO:0000256" key="3">
    <source>
        <dbReference type="ARBA" id="ARBA00022741"/>
    </source>
</evidence>
<evidence type="ECO:0000259" key="7">
    <source>
        <dbReference type="SMART" id="SM01073"/>
    </source>
</evidence>
<dbReference type="GO" id="GO:0005524">
    <property type="term" value="F:ATP binding"/>
    <property type="evidence" value="ECO:0007669"/>
    <property type="project" value="UniProtKB-UniRule"/>
</dbReference>